<proteinExistence type="predicted"/>
<dbReference type="AlphaFoldDB" id="A0AAV9GPC9"/>
<accession>A0AAV9GPC9</accession>
<feature type="compositionally biased region" description="Gly residues" evidence="1">
    <location>
        <begin position="183"/>
        <end position="206"/>
    </location>
</feature>
<feature type="domain" description="DUF7932" evidence="2">
    <location>
        <begin position="269"/>
        <end position="369"/>
    </location>
</feature>
<evidence type="ECO:0000259" key="2">
    <source>
        <dbReference type="Pfam" id="PF25560"/>
    </source>
</evidence>
<dbReference type="EMBL" id="MU865935">
    <property type="protein sequence ID" value="KAK4449879.1"/>
    <property type="molecule type" value="Genomic_DNA"/>
</dbReference>
<feature type="compositionally biased region" description="Gly residues" evidence="1">
    <location>
        <begin position="140"/>
        <end position="152"/>
    </location>
</feature>
<feature type="compositionally biased region" description="Basic and acidic residues" evidence="1">
    <location>
        <begin position="109"/>
        <end position="126"/>
    </location>
</feature>
<organism evidence="3 4">
    <name type="scientific">Podospora aff. communis PSN243</name>
    <dbReference type="NCBI Taxonomy" id="3040156"/>
    <lineage>
        <taxon>Eukaryota</taxon>
        <taxon>Fungi</taxon>
        <taxon>Dikarya</taxon>
        <taxon>Ascomycota</taxon>
        <taxon>Pezizomycotina</taxon>
        <taxon>Sordariomycetes</taxon>
        <taxon>Sordariomycetidae</taxon>
        <taxon>Sordariales</taxon>
        <taxon>Podosporaceae</taxon>
        <taxon>Podospora</taxon>
    </lineage>
</organism>
<evidence type="ECO:0000256" key="1">
    <source>
        <dbReference type="SAM" id="MobiDB-lite"/>
    </source>
</evidence>
<feature type="region of interest" description="Disordered" evidence="1">
    <location>
        <begin position="183"/>
        <end position="243"/>
    </location>
</feature>
<name>A0AAV9GPC9_9PEZI</name>
<dbReference type="InterPro" id="IPR057692">
    <property type="entry name" value="DUF7932"/>
</dbReference>
<evidence type="ECO:0000313" key="4">
    <source>
        <dbReference type="Proteomes" id="UP001321760"/>
    </source>
</evidence>
<reference evidence="3" key="1">
    <citation type="journal article" date="2023" name="Mol. Phylogenet. Evol.">
        <title>Genome-scale phylogeny and comparative genomics of the fungal order Sordariales.</title>
        <authorList>
            <person name="Hensen N."/>
            <person name="Bonometti L."/>
            <person name="Westerberg I."/>
            <person name="Brannstrom I.O."/>
            <person name="Guillou S."/>
            <person name="Cros-Aarteil S."/>
            <person name="Calhoun S."/>
            <person name="Haridas S."/>
            <person name="Kuo A."/>
            <person name="Mondo S."/>
            <person name="Pangilinan J."/>
            <person name="Riley R."/>
            <person name="LaButti K."/>
            <person name="Andreopoulos B."/>
            <person name="Lipzen A."/>
            <person name="Chen C."/>
            <person name="Yan M."/>
            <person name="Daum C."/>
            <person name="Ng V."/>
            <person name="Clum A."/>
            <person name="Steindorff A."/>
            <person name="Ohm R.A."/>
            <person name="Martin F."/>
            <person name="Silar P."/>
            <person name="Natvig D.O."/>
            <person name="Lalanne C."/>
            <person name="Gautier V."/>
            <person name="Ament-Velasquez S.L."/>
            <person name="Kruys A."/>
            <person name="Hutchinson M.I."/>
            <person name="Powell A.J."/>
            <person name="Barry K."/>
            <person name="Miller A.N."/>
            <person name="Grigoriev I.V."/>
            <person name="Debuchy R."/>
            <person name="Gladieux P."/>
            <person name="Hiltunen Thoren M."/>
            <person name="Johannesson H."/>
        </authorList>
    </citation>
    <scope>NUCLEOTIDE SEQUENCE</scope>
    <source>
        <strain evidence="3">PSN243</strain>
    </source>
</reference>
<comment type="caution">
    <text evidence="3">The sequence shown here is derived from an EMBL/GenBank/DDBJ whole genome shotgun (WGS) entry which is preliminary data.</text>
</comment>
<reference evidence="3" key="2">
    <citation type="submission" date="2023-05" db="EMBL/GenBank/DDBJ databases">
        <authorList>
            <consortium name="Lawrence Berkeley National Laboratory"/>
            <person name="Steindorff A."/>
            <person name="Hensen N."/>
            <person name="Bonometti L."/>
            <person name="Westerberg I."/>
            <person name="Brannstrom I.O."/>
            <person name="Guillou S."/>
            <person name="Cros-Aarteil S."/>
            <person name="Calhoun S."/>
            <person name="Haridas S."/>
            <person name="Kuo A."/>
            <person name="Mondo S."/>
            <person name="Pangilinan J."/>
            <person name="Riley R."/>
            <person name="Labutti K."/>
            <person name="Andreopoulos B."/>
            <person name="Lipzen A."/>
            <person name="Chen C."/>
            <person name="Yanf M."/>
            <person name="Daum C."/>
            <person name="Ng V."/>
            <person name="Clum A."/>
            <person name="Ohm R."/>
            <person name="Martin F."/>
            <person name="Silar P."/>
            <person name="Natvig D."/>
            <person name="Lalanne C."/>
            <person name="Gautier V."/>
            <person name="Ament-Velasquez S.L."/>
            <person name="Kruys A."/>
            <person name="Hutchinson M.I."/>
            <person name="Powell A.J."/>
            <person name="Barry K."/>
            <person name="Miller A.N."/>
            <person name="Grigoriev I.V."/>
            <person name="Debuchy R."/>
            <person name="Gladieux P."/>
            <person name="Thoren M.H."/>
            <person name="Johannesson H."/>
        </authorList>
    </citation>
    <scope>NUCLEOTIDE SEQUENCE</scope>
    <source>
        <strain evidence="3">PSN243</strain>
    </source>
</reference>
<sequence length="1015" mass="109994">MDTDLFSTLFSTQNVKRIDSSGRDGQPAADNWDKRAPEAQHGQPGLHGRSAGASTHGAPASDIRVHLTYNAKEPRVVQVAGQGTRQGQHWKIYPDEDLRLVAEGGDGGRGGRGEDGQAGGHGRDGTSGENGTSGEDGEDGGSGGNGGYGSSGADGGAGGNIYVTVREQDADLLLPLMFNVRGGKGGPSGQHGRPGAGGKGGRGGNGSTWTTEDGEVHSSPGGASGRNGEAGKVPDTNLTAGRAGRNGSVQIKVVQNDGTEITYPSLYCLKVVGFDIFDENEDGINESGEHLLVRNIRVRNTGHMPSPKQRSIQLLIRETGFLCPVTTEPLYLPQDIRPGQVVHLPGTLRAFIRHDWTERPAGQALRYEERGVTYIQYPLKLDPPKYLDCVAKGNTVRACWTLHNNSTKSYGGSPRRAAATKLAETDNSFNLSHATENSRWEVVIEISRMEPGSAMTIEQDLRFDENVLEFTDEYLMLNLLLSDPSTGVRHSVVRHQMPIQISGLYSLSPNPSFLLVVNSKTPNHAIHQITNFVRHGLHTSLDIFNLSLIGWYKSPVTGNNVLRSYQGKSIIVFGNSFPFFDSGRRSPWDLFDPSLVGVLAQFRTSLLFAAVDAWASLEVFIAKAVFPTVGATSASTSQKSTKKLVTDLKKGNMEALVTESMPAHRIPVKKGLFSSLNSTTERAARSAAKRLNRTMPMRRFKPGKEGGIIICEGAPKNSQIWAYAGPFTEGDNDDMGDFHMYSIVSCIPFEVKTRMLWNMAGKTTEDGAIDCTALYSGLEEFCCSSISSGTSAKVDAKVLSALCLSIQFTLTSEIYRFTSARPGFPDPIPSSKKLFHLPLTRHFLSAAPTGGQIAYDATNTTRLLVSTLGTIHAQANPLGVWQSIKGAFFFLGIRKGQLTSALNQQLFAALASTCSPKVAARVKKDILEYSKMVKVKIRRHRAIRGPKTFFDFGKAELAGLLPKMVDLSEINLNSKALGLIEFETHVREMLSRKEKVDQMEAEAKDKLVALVNPVD</sequence>
<protein>
    <recommendedName>
        <fullName evidence="2">DUF7932 domain-containing protein</fullName>
    </recommendedName>
</protein>
<feature type="region of interest" description="Disordered" evidence="1">
    <location>
        <begin position="17"/>
        <end position="58"/>
    </location>
</feature>
<keyword evidence="4" id="KW-1185">Reference proteome</keyword>
<dbReference type="Pfam" id="PF25560">
    <property type="entry name" value="DUF7932"/>
    <property type="match status" value="1"/>
</dbReference>
<feature type="region of interest" description="Disordered" evidence="1">
    <location>
        <begin position="78"/>
        <end position="152"/>
    </location>
</feature>
<evidence type="ECO:0000313" key="3">
    <source>
        <dbReference type="EMBL" id="KAK4449879.1"/>
    </source>
</evidence>
<dbReference type="Proteomes" id="UP001321760">
    <property type="component" value="Unassembled WGS sequence"/>
</dbReference>
<gene>
    <name evidence="3" type="ORF">QBC34DRAFT_462541</name>
</gene>